<sequence length="224" mass="24625">MLDSAIPQTPPGGAFDGVEVVVADSEVFAPFVEDALEQYRMGRESVGRTGSRVHRPNSFGLLGGTCEGDALVVRQLAFAANVRAVGSVPQEEFKENIVPKFGKQYDDGERGFWCDSRELLDVTRRFEALGLDMLGSIHMHPDWHRIGPAHERGTETLSERPSRMDEYLFTNAGWPLNIICYLESRGDGITHTYAAWCPPASDAPSPKVRGMAIRFFARGHSGAG</sequence>
<organism evidence="1 2">
    <name type="scientific">Streptomyces lycii</name>
    <dbReference type="NCBI Taxonomy" id="2654337"/>
    <lineage>
        <taxon>Bacteria</taxon>
        <taxon>Bacillati</taxon>
        <taxon>Actinomycetota</taxon>
        <taxon>Actinomycetes</taxon>
        <taxon>Kitasatosporales</taxon>
        <taxon>Streptomycetaceae</taxon>
        <taxon>Streptomyces</taxon>
    </lineage>
</organism>
<proteinExistence type="predicted"/>
<gene>
    <name evidence="1" type="ORF">GCU69_09570</name>
</gene>
<protein>
    <recommendedName>
        <fullName evidence="3">JAB domain-containing protein</fullName>
    </recommendedName>
</protein>
<comment type="caution">
    <text evidence="1">The sequence shown here is derived from an EMBL/GenBank/DDBJ whole genome shotgun (WGS) entry which is preliminary data.</text>
</comment>
<evidence type="ECO:0008006" key="3">
    <source>
        <dbReference type="Google" id="ProtNLM"/>
    </source>
</evidence>
<dbReference type="RefSeq" id="WP_098755160.1">
    <property type="nucleotide sequence ID" value="NZ_WHPN01000232.1"/>
</dbReference>
<dbReference type="Proteomes" id="UP000621266">
    <property type="component" value="Unassembled WGS sequence"/>
</dbReference>
<name>A0ABQ7FK18_9ACTN</name>
<accession>A0ABQ7FK18</accession>
<evidence type="ECO:0000313" key="1">
    <source>
        <dbReference type="EMBL" id="KAF4409321.1"/>
    </source>
</evidence>
<dbReference type="SUPFAM" id="SSF102712">
    <property type="entry name" value="JAB1/MPN domain"/>
    <property type="match status" value="1"/>
</dbReference>
<evidence type="ECO:0000313" key="2">
    <source>
        <dbReference type="Proteomes" id="UP000621266"/>
    </source>
</evidence>
<dbReference type="EMBL" id="WHPN01000232">
    <property type="protein sequence ID" value="KAF4409321.1"/>
    <property type="molecule type" value="Genomic_DNA"/>
</dbReference>
<dbReference type="Gene3D" id="3.40.140.10">
    <property type="entry name" value="Cytidine Deaminase, domain 2"/>
    <property type="match status" value="1"/>
</dbReference>
<reference evidence="1 2" key="1">
    <citation type="submission" date="2019-10" db="EMBL/GenBank/DDBJ databases">
        <title>Streptomyces tenebrisbrunneis sp.nov., an endogenous actinomycete isolated from of Lycium ruthenicum.</title>
        <authorList>
            <person name="Ma L."/>
        </authorList>
    </citation>
    <scope>NUCLEOTIDE SEQUENCE [LARGE SCALE GENOMIC DNA]</scope>
    <source>
        <strain evidence="1 2">TRM 66187</strain>
    </source>
</reference>
<keyword evidence="2" id="KW-1185">Reference proteome</keyword>